<reference evidence="2 3" key="1">
    <citation type="submission" date="2021-04" db="EMBL/GenBank/DDBJ databases">
        <title>Whole genome analysis of root endophytic bacterium Microbacterium paraoxydans ku-mp colonizing RP-bio226 rice variety.</title>
        <authorList>
            <person name="Ulaganathan K."/>
            <person name="Latha B."/>
        </authorList>
    </citation>
    <scope>NUCLEOTIDE SEQUENCE [LARGE SCALE GENOMIC DNA]</scope>
    <source>
        <strain evidence="3">ku-mp</strain>
    </source>
</reference>
<dbReference type="Pfam" id="PF08021">
    <property type="entry name" value="FAD_binding_9"/>
    <property type="match status" value="1"/>
</dbReference>
<sequence>MSAETTTTERPTYLLTRAEVRAVERVSPSFVRVTLGGDDLRELGTPGAVFDSRIKLVFPPASGVLPEIDRTTDDWWGSYLAVPEEERGSMRTYSVRELRVAADDTTEVDVDFVLHLEPGLTGPASRWASTAAVGQELWLVGPRRGVVPHGGAEYRPGRADSVVLAGDETAAPAIARILEDAPRDLRGVAFIEVPSPADVLRIDPPAGVEVHWLPRDVGEPHGLRLIPAVLGYLGDADATDEIRVKDVDTEDLLWETPEYSGLGEDIDPSTVTPVERYFWIAGESGVVTTLRRHLVKDLGIDRAQVAFMGYWRRGVAMRG</sequence>
<dbReference type="EMBL" id="JAGTUK010000001">
    <property type="protein sequence ID" value="MBS0022833.1"/>
    <property type="molecule type" value="Genomic_DNA"/>
</dbReference>
<dbReference type="Gene3D" id="3.40.50.80">
    <property type="entry name" value="Nucleotide-binding domain of ferredoxin-NADP reductase (FNR) module"/>
    <property type="match status" value="1"/>
</dbReference>
<dbReference type="InterPro" id="IPR017938">
    <property type="entry name" value="Riboflavin_synthase-like_b-brl"/>
</dbReference>
<dbReference type="PANTHER" id="PTHR30157">
    <property type="entry name" value="FERRIC REDUCTASE, NADPH-DEPENDENT"/>
    <property type="match status" value="1"/>
</dbReference>
<dbReference type="Proteomes" id="UP000678243">
    <property type="component" value="Unassembled WGS sequence"/>
</dbReference>
<evidence type="ECO:0000313" key="2">
    <source>
        <dbReference type="EMBL" id="MBS0022833.1"/>
    </source>
</evidence>
<protein>
    <submittedName>
        <fullName evidence="2">Siderophore-interacting protein</fullName>
    </submittedName>
</protein>
<dbReference type="RefSeq" id="WP_211540531.1">
    <property type="nucleotide sequence ID" value="NZ_JAGTUK010000001.1"/>
</dbReference>
<feature type="domain" description="FAD-binding FR-type" evidence="1">
    <location>
        <begin position="13"/>
        <end position="149"/>
    </location>
</feature>
<keyword evidence="3" id="KW-1185">Reference proteome</keyword>
<evidence type="ECO:0000313" key="3">
    <source>
        <dbReference type="Proteomes" id="UP000678243"/>
    </source>
</evidence>
<dbReference type="PANTHER" id="PTHR30157:SF0">
    <property type="entry name" value="NADPH-DEPENDENT FERRIC-CHELATE REDUCTASE"/>
    <property type="match status" value="1"/>
</dbReference>
<dbReference type="Gene3D" id="2.40.30.10">
    <property type="entry name" value="Translation factors"/>
    <property type="match status" value="1"/>
</dbReference>
<dbReference type="Pfam" id="PF04954">
    <property type="entry name" value="SIP"/>
    <property type="match status" value="1"/>
</dbReference>
<evidence type="ECO:0000259" key="1">
    <source>
        <dbReference type="PROSITE" id="PS51384"/>
    </source>
</evidence>
<dbReference type="InterPro" id="IPR017927">
    <property type="entry name" value="FAD-bd_FR_type"/>
</dbReference>
<dbReference type="CDD" id="cd06193">
    <property type="entry name" value="siderophore_interacting"/>
    <property type="match status" value="1"/>
</dbReference>
<organism evidence="2 3">
    <name type="scientific">Microbacterium paraoxydans</name>
    <dbReference type="NCBI Taxonomy" id="199592"/>
    <lineage>
        <taxon>Bacteria</taxon>
        <taxon>Bacillati</taxon>
        <taxon>Actinomycetota</taxon>
        <taxon>Actinomycetes</taxon>
        <taxon>Micrococcales</taxon>
        <taxon>Microbacteriaceae</taxon>
        <taxon>Microbacterium</taxon>
    </lineage>
</organism>
<dbReference type="InterPro" id="IPR039374">
    <property type="entry name" value="SIP_fam"/>
</dbReference>
<accession>A0ABS5IIP4</accession>
<dbReference type="SUPFAM" id="SSF63380">
    <property type="entry name" value="Riboflavin synthase domain-like"/>
    <property type="match status" value="1"/>
</dbReference>
<dbReference type="InterPro" id="IPR007037">
    <property type="entry name" value="SIP_rossman_dom"/>
</dbReference>
<dbReference type="PROSITE" id="PS51384">
    <property type="entry name" value="FAD_FR"/>
    <property type="match status" value="1"/>
</dbReference>
<comment type="caution">
    <text evidence="2">The sequence shown here is derived from an EMBL/GenBank/DDBJ whole genome shotgun (WGS) entry which is preliminary data.</text>
</comment>
<proteinExistence type="predicted"/>
<name>A0ABS5IIP4_9MICO</name>
<dbReference type="InterPro" id="IPR013113">
    <property type="entry name" value="SIP_FAD-bd"/>
</dbReference>
<dbReference type="InterPro" id="IPR039261">
    <property type="entry name" value="FNR_nucleotide-bd"/>
</dbReference>
<gene>
    <name evidence="2" type="ORF">KE274_01785</name>
</gene>